<protein>
    <submittedName>
        <fullName evidence="2">Uncharacterized protein</fullName>
    </submittedName>
</protein>
<keyword evidence="1" id="KW-0472">Membrane</keyword>
<name>A0A195F8U3_9HYME</name>
<keyword evidence="1" id="KW-0812">Transmembrane</keyword>
<dbReference type="EMBL" id="KQ981727">
    <property type="protein sequence ID" value="KYN36632.1"/>
    <property type="molecule type" value="Genomic_DNA"/>
</dbReference>
<accession>A0A195F8U3</accession>
<dbReference type="Proteomes" id="UP000078541">
    <property type="component" value="Unassembled WGS sequence"/>
</dbReference>
<feature type="transmembrane region" description="Helical" evidence="1">
    <location>
        <begin position="171"/>
        <end position="192"/>
    </location>
</feature>
<keyword evidence="3" id="KW-1185">Reference proteome</keyword>
<organism evidence="2 3">
    <name type="scientific">Trachymyrmex septentrionalis</name>
    <dbReference type="NCBI Taxonomy" id="34720"/>
    <lineage>
        <taxon>Eukaryota</taxon>
        <taxon>Metazoa</taxon>
        <taxon>Ecdysozoa</taxon>
        <taxon>Arthropoda</taxon>
        <taxon>Hexapoda</taxon>
        <taxon>Insecta</taxon>
        <taxon>Pterygota</taxon>
        <taxon>Neoptera</taxon>
        <taxon>Endopterygota</taxon>
        <taxon>Hymenoptera</taxon>
        <taxon>Apocrita</taxon>
        <taxon>Aculeata</taxon>
        <taxon>Formicoidea</taxon>
        <taxon>Formicidae</taxon>
        <taxon>Myrmicinae</taxon>
        <taxon>Trachymyrmex</taxon>
    </lineage>
</organism>
<reference evidence="2 3" key="1">
    <citation type="submission" date="2016-03" db="EMBL/GenBank/DDBJ databases">
        <title>Trachymyrmex septentrionalis WGS genome.</title>
        <authorList>
            <person name="Nygaard S."/>
            <person name="Hu H."/>
            <person name="Boomsma J."/>
            <person name="Zhang G."/>
        </authorList>
    </citation>
    <scope>NUCLEOTIDE SEQUENCE [LARGE SCALE GENOMIC DNA]</scope>
    <source>
        <strain evidence="2">Tsep2-gDNA-1</strain>
        <tissue evidence="2">Whole body</tissue>
    </source>
</reference>
<evidence type="ECO:0000313" key="2">
    <source>
        <dbReference type="EMBL" id="KYN36632.1"/>
    </source>
</evidence>
<keyword evidence="1" id="KW-1133">Transmembrane helix</keyword>
<sequence>MRELEKSALPRVRYCERTALPRNVTLYAVLKSPLSFYGIYSGWGGGYEEGASDTRRGLNGVADLPPLASRRMVHRTPVVGALQPVRTSVLHRIAPGSTDDIYQETVNRNNCRSARRVVTVRDEGDSRWSDRLTEGFGGSADRARYPPHRDVNALVARTECVYIYIYIYIRIYIYIYVCVCCGICTSTITANMRARLIDARMRNRRVSPPRIQLSLPLEEGQARYASDGLRGPEF</sequence>
<evidence type="ECO:0000313" key="3">
    <source>
        <dbReference type="Proteomes" id="UP000078541"/>
    </source>
</evidence>
<gene>
    <name evidence="2" type="ORF">ALC56_08422</name>
</gene>
<proteinExistence type="predicted"/>
<dbReference type="AlphaFoldDB" id="A0A195F8U3"/>
<evidence type="ECO:0000256" key="1">
    <source>
        <dbReference type="SAM" id="Phobius"/>
    </source>
</evidence>